<name>A0A4P9ZZU2_9FUNG</name>
<dbReference type="EMBL" id="ML002376">
    <property type="protein sequence ID" value="RKP38360.1"/>
    <property type="molecule type" value="Genomic_DNA"/>
</dbReference>
<dbReference type="AlphaFoldDB" id="A0A4P9ZZU2"/>
<evidence type="ECO:0000313" key="1">
    <source>
        <dbReference type="EMBL" id="RKP38360.1"/>
    </source>
</evidence>
<organism evidence="1 2">
    <name type="scientific">Dimargaris cristalligena</name>
    <dbReference type="NCBI Taxonomy" id="215637"/>
    <lineage>
        <taxon>Eukaryota</taxon>
        <taxon>Fungi</taxon>
        <taxon>Fungi incertae sedis</taxon>
        <taxon>Zoopagomycota</taxon>
        <taxon>Kickxellomycotina</taxon>
        <taxon>Dimargaritomycetes</taxon>
        <taxon>Dimargaritales</taxon>
        <taxon>Dimargaritaceae</taxon>
        <taxon>Dimargaris</taxon>
    </lineage>
</organism>
<reference evidence="2" key="1">
    <citation type="journal article" date="2018" name="Nat. Microbiol.">
        <title>Leveraging single-cell genomics to expand the fungal tree of life.</title>
        <authorList>
            <person name="Ahrendt S.R."/>
            <person name="Quandt C.A."/>
            <person name="Ciobanu D."/>
            <person name="Clum A."/>
            <person name="Salamov A."/>
            <person name="Andreopoulos B."/>
            <person name="Cheng J.F."/>
            <person name="Woyke T."/>
            <person name="Pelin A."/>
            <person name="Henrissat B."/>
            <person name="Reynolds N.K."/>
            <person name="Benny G.L."/>
            <person name="Smith M.E."/>
            <person name="James T.Y."/>
            <person name="Grigoriev I.V."/>
        </authorList>
    </citation>
    <scope>NUCLEOTIDE SEQUENCE [LARGE SCALE GENOMIC DNA]</scope>
    <source>
        <strain evidence="2">RSA 468</strain>
    </source>
</reference>
<sequence>MASRTVFLLDATPSHWTPPHRGRANVAHDWLLSVKASNVHHHPLDINQRNLKYQHQLNLIMARRHIAVRLHYLDYDVTNLQASLDNYCLAATFLYDPRGLVDETSGEPRQKQYDERAVALLQRDKDESVLLDIDPKCSRTLNHLHCLVKTIIPGRNHLAMGDCGSWCPPDCAINRPTI</sequence>
<keyword evidence="2" id="KW-1185">Reference proteome</keyword>
<proteinExistence type="predicted"/>
<evidence type="ECO:0000313" key="2">
    <source>
        <dbReference type="Proteomes" id="UP000268162"/>
    </source>
</evidence>
<dbReference type="Proteomes" id="UP000268162">
    <property type="component" value="Unassembled WGS sequence"/>
</dbReference>
<protein>
    <submittedName>
        <fullName evidence="1">Uncharacterized protein</fullName>
    </submittedName>
</protein>
<accession>A0A4P9ZZU2</accession>
<gene>
    <name evidence="1" type="ORF">BJ085DRAFT_36205</name>
</gene>